<dbReference type="InterPro" id="IPR005229">
    <property type="entry name" value="YicC/YloC-like"/>
</dbReference>
<feature type="domain" description="Endoribonuclease YicC-like C-terminal" evidence="8">
    <location>
        <begin position="181"/>
        <end position="299"/>
    </location>
</feature>
<sequence length="299" mass="33746">MVDGGGTMIRSMTGFGTATVENEDYKVSVELKAVNQRFLELAFHMPHPLAPFEDSLRRLVRQTASRGKVDLFINYLDKRERAASIRVDKQLAASYHAALDELSDYLHLARPDDVMQVAAYPDVLQVEKDEELEGFEPLLLEAAGKAIKGFDAMRQAEGANIAQDFYRRIESLEASVEKLKALAPVIVQAYRARLEKTLQELLAEQEIDETRIIQETALYADKVNYTEEVVRLGSHFQQFRAILESADGPIGRKLDFLIQEMNRETNTIASKANSAEAAQLVVDMKSEIEKLREQVQNIE</sequence>
<dbReference type="EMBL" id="ABWK02000009">
    <property type="protein sequence ID" value="EEX69715.1"/>
    <property type="molecule type" value="Genomic_DNA"/>
</dbReference>
<evidence type="ECO:0000256" key="4">
    <source>
        <dbReference type="ARBA" id="ARBA00022801"/>
    </source>
</evidence>
<protein>
    <submittedName>
        <fullName evidence="9">TIGR00255 family protein</fullName>
    </submittedName>
</protein>
<evidence type="ECO:0000259" key="7">
    <source>
        <dbReference type="Pfam" id="PF03755"/>
    </source>
</evidence>
<evidence type="ECO:0000259" key="8">
    <source>
        <dbReference type="Pfam" id="PF08340"/>
    </source>
</evidence>
<keyword evidence="4" id="KW-0378">Hydrolase</keyword>
<dbReference type="Proteomes" id="UP000003671">
    <property type="component" value="Unassembled WGS sequence"/>
</dbReference>
<keyword evidence="6" id="KW-0175">Coiled coil</keyword>
<evidence type="ECO:0000256" key="1">
    <source>
        <dbReference type="ARBA" id="ARBA00001968"/>
    </source>
</evidence>
<evidence type="ECO:0000256" key="5">
    <source>
        <dbReference type="ARBA" id="ARBA00035648"/>
    </source>
</evidence>
<evidence type="ECO:0000256" key="6">
    <source>
        <dbReference type="SAM" id="Coils"/>
    </source>
</evidence>
<comment type="cofactor">
    <cofactor evidence="1">
        <name>a divalent metal cation</name>
        <dbReference type="ChEBI" id="CHEBI:60240"/>
    </cofactor>
</comment>
<keyword evidence="2" id="KW-0540">Nuclease</keyword>
<keyword evidence="10" id="KW-1185">Reference proteome</keyword>
<dbReference type="NCBIfam" id="TIGR00255">
    <property type="entry name" value="YicC/YloC family endoribonuclease"/>
    <property type="match status" value="1"/>
</dbReference>
<evidence type="ECO:0000256" key="2">
    <source>
        <dbReference type="ARBA" id="ARBA00022722"/>
    </source>
</evidence>
<dbReference type="HOGENOM" id="CLU_076609_1_0_9"/>
<dbReference type="GO" id="GO:0004521">
    <property type="term" value="F:RNA endonuclease activity"/>
    <property type="evidence" value="ECO:0007669"/>
    <property type="project" value="InterPro"/>
</dbReference>
<organism evidence="9 10">
    <name type="scientific">Mitsuokella multacida DSM 20544</name>
    <dbReference type="NCBI Taxonomy" id="500635"/>
    <lineage>
        <taxon>Bacteria</taxon>
        <taxon>Bacillati</taxon>
        <taxon>Bacillota</taxon>
        <taxon>Negativicutes</taxon>
        <taxon>Selenomonadales</taxon>
        <taxon>Selenomonadaceae</taxon>
        <taxon>Mitsuokella</taxon>
    </lineage>
</organism>
<comment type="caution">
    <text evidence="9">The sequence shown here is derived from an EMBL/GenBank/DDBJ whole genome shotgun (WGS) entry which is preliminary data.</text>
</comment>
<dbReference type="STRING" id="500635.MITSMUL_03765"/>
<proteinExistence type="inferred from homology"/>
<dbReference type="GO" id="GO:0016787">
    <property type="term" value="F:hydrolase activity"/>
    <property type="evidence" value="ECO:0007669"/>
    <property type="project" value="UniProtKB-KW"/>
</dbReference>
<dbReference type="Pfam" id="PF08340">
    <property type="entry name" value="YicC-like_C"/>
    <property type="match status" value="1"/>
</dbReference>
<dbReference type="PANTHER" id="PTHR30636:SF3">
    <property type="entry name" value="UPF0701 PROTEIN YICC"/>
    <property type="match status" value="1"/>
</dbReference>
<dbReference type="InterPro" id="IPR013551">
    <property type="entry name" value="YicC-like_C"/>
</dbReference>
<evidence type="ECO:0000313" key="9">
    <source>
        <dbReference type="EMBL" id="EEX69715.1"/>
    </source>
</evidence>
<dbReference type="eggNOG" id="COG1561">
    <property type="taxonomic scope" value="Bacteria"/>
</dbReference>
<dbReference type="PATRIC" id="fig|500635.8.peg.1133"/>
<name>C9KKR5_9FIRM</name>
<gene>
    <name evidence="9" type="ORF">MITSMUL_03765</name>
</gene>
<dbReference type="AlphaFoldDB" id="C9KKR5"/>
<keyword evidence="3" id="KW-0255">Endonuclease</keyword>
<comment type="similarity">
    <text evidence="5">Belongs to the YicC/YloC family.</text>
</comment>
<dbReference type="InterPro" id="IPR013527">
    <property type="entry name" value="YicC-like_N"/>
</dbReference>
<reference evidence="9" key="1">
    <citation type="submission" date="2009-09" db="EMBL/GenBank/DDBJ databases">
        <authorList>
            <person name="Weinstock G."/>
            <person name="Sodergren E."/>
            <person name="Clifton S."/>
            <person name="Fulton L."/>
            <person name="Fulton B."/>
            <person name="Courtney L."/>
            <person name="Fronick C."/>
            <person name="Harrison M."/>
            <person name="Strong C."/>
            <person name="Farmer C."/>
            <person name="Delahaunty K."/>
            <person name="Markovic C."/>
            <person name="Hall O."/>
            <person name="Minx P."/>
            <person name="Tomlinson C."/>
            <person name="Mitreva M."/>
            <person name="Nelson J."/>
            <person name="Hou S."/>
            <person name="Wollam A."/>
            <person name="Pepin K.H."/>
            <person name="Johnson M."/>
            <person name="Bhonagiri V."/>
            <person name="Nash W.E."/>
            <person name="Warren W."/>
            <person name="Chinwalla A."/>
            <person name="Mardis E.R."/>
            <person name="Wilson R.K."/>
        </authorList>
    </citation>
    <scope>NUCLEOTIDE SEQUENCE [LARGE SCALE GENOMIC DNA]</scope>
    <source>
        <strain evidence="9">DSM 20544</strain>
    </source>
</reference>
<accession>C9KKR5</accession>
<feature type="domain" description="Endoribonuclease YicC-like N-terminal" evidence="7">
    <location>
        <begin position="9"/>
        <end position="162"/>
    </location>
</feature>
<evidence type="ECO:0000313" key="10">
    <source>
        <dbReference type="Proteomes" id="UP000003671"/>
    </source>
</evidence>
<feature type="coiled-coil region" evidence="6">
    <location>
        <begin position="162"/>
        <end position="211"/>
    </location>
</feature>
<evidence type="ECO:0000256" key="3">
    <source>
        <dbReference type="ARBA" id="ARBA00022759"/>
    </source>
</evidence>
<dbReference type="PANTHER" id="PTHR30636">
    <property type="entry name" value="UPF0701 PROTEIN YICC"/>
    <property type="match status" value="1"/>
</dbReference>
<dbReference type="Pfam" id="PF03755">
    <property type="entry name" value="YicC-like_N"/>
    <property type="match status" value="1"/>
</dbReference>